<gene>
    <name evidence="3" type="ORF">SAMN05660236_2914</name>
</gene>
<dbReference type="PROSITE" id="PS51662">
    <property type="entry name" value="BP_PHYTASE"/>
    <property type="match status" value="1"/>
</dbReference>
<evidence type="ECO:0000313" key="4">
    <source>
        <dbReference type="Proteomes" id="UP000190961"/>
    </source>
</evidence>
<dbReference type="SUPFAM" id="SSF50956">
    <property type="entry name" value="Thermostable phytase (3-phytase)"/>
    <property type="match status" value="1"/>
</dbReference>
<feature type="signal peptide" evidence="1">
    <location>
        <begin position="1"/>
        <end position="22"/>
    </location>
</feature>
<dbReference type="OrthoDB" id="8696437at2"/>
<evidence type="ECO:0000259" key="2">
    <source>
        <dbReference type="PROSITE" id="PS51662"/>
    </source>
</evidence>
<organism evidence="3 4">
    <name type="scientific">Ohtaekwangia koreensis</name>
    <dbReference type="NCBI Taxonomy" id="688867"/>
    <lineage>
        <taxon>Bacteria</taxon>
        <taxon>Pseudomonadati</taxon>
        <taxon>Bacteroidota</taxon>
        <taxon>Cytophagia</taxon>
        <taxon>Cytophagales</taxon>
        <taxon>Fulvivirgaceae</taxon>
        <taxon>Ohtaekwangia</taxon>
    </lineage>
</organism>
<dbReference type="EMBL" id="FUZU01000002">
    <property type="protein sequence ID" value="SKC73402.1"/>
    <property type="molecule type" value="Genomic_DNA"/>
</dbReference>
<dbReference type="InterPro" id="IPR003431">
    <property type="entry name" value="B-propeller_Phytase"/>
</dbReference>
<dbReference type="Proteomes" id="UP000190961">
    <property type="component" value="Unassembled WGS sequence"/>
</dbReference>
<dbReference type="AlphaFoldDB" id="A0A1T5LBN5"/>
<evidence type="ECO:0000313" key="3">
    <source>
        <dbReference type="EMBL" id="SKC73402.1"/>
    </source>
</evidence>
<dbReference type="RefSeq" id="WP_079687485.1">
    <property type="nucleotide sequence ID" value="NZ_FUZU01000002.1"/>
</dbReference>
<name>A0A1T5LBN5_9BACT</name>
<protein>
    <submittedName>
        <fullName evidence="3">3-phytase</fullName>
    </submittedName>
</protein>
<dbReference type="STRING" id="688867.SAMN05660236_2914"/>
<sequence length="360" mass="39303">MKKLFILAASALLFITCKQKEAATQSMALDSTTIIEPAFATDTVAYDSDDPAFWINPSDPSQSLILGTDKGGDTGNGALYVFDLTGKEVPGKTIKNIKRPNNVDVAYGLMLQNKKKDIAVCTERNTNSIRVFSLPDMKPIDQGGIPVFENDSLRAPMGIALYTNPADGKIYAIVGRKTGPTNGTYLYQYLLHDGGNGTVKGKLVRTFGNYSGKNEIESISVDNELGYIYCSDEGVGIRKYYAHPDSSNTELALFGTTGFADNHEGISIYKFSDGTGYILVSDQQANQFHIFPREGRGGNPHDHPIIKSVKTSTIESDGSDVTSIALPGFEHGLFVAMSDNKTFQFYRWEDIAGQELRKAN</sequence>
<reference evidence="3 4" key="1">
    <citation type="submission" date="2017-02" db="EMBL/GenBank/DDBJ databases">
        <authorList>
            <person name="Peterson S.W."/>
        </authorList>
    </citation>
    <scope>NUCLEOTIDE SEQUENCE [LARGE SCALE GENOMIC DNA]</scope>
    <source>
        <strain evidence="3 4">DSM 25262</strain>
    </source>
</reference>
<feature type="domain" description="BPP" evidence="2">
    <location>
        <begin position="25"/>
        <end position="356"/>
    </location>
</feature>
<dbReference type="Pfam" id="PF02333">
    <property type="entry name" value="Phytase"/>
    <property type="match status" value="1"/>
</dbReference>
<dbReference type="Gene3D" id="2.120.10.30">
    <property type="entry name" value="TolB, C-terminal domain"/>
    <property type="match status" value="1"/>
</dbReference>
<keyword evidence="4" id="KW-1185">Reference proteome</keyword>
<dbReference type="InterPro" id="IPR011042">
    <property type="entry name" value="6-blade_b-propeller_TolB-like"/>
</dbReference>
<feature type="chain" id="PRO_5011962083" evidence="1">
    <location>
        <begin position="23"/>
        <end position="360"/>
    </location>
</feature>
<proteinExistence type="predicted"/>
<keyword evidence="1" id="KW-0732">Signal</keyword>
<dbReference type="GO" id="GO:0016158">
    <property type="term" value="F:inositol hexakisphosphate 3-phosphatase activity"/>
    <property type="evidence" value="ECO:0007669"/>
    <property type="project" value="InterPro"/>
</dbReference>
<evidence type="ECO:0000256" key="1">
    <source>
        <dbReference type="SAM" id="SignalP"/>
    </source>
</evidence>
<accession>A0A1T5LBN5</accession>